<dbReference type="RefSeq" id="WP_009944863.1">
    <property type="nucleotide sequence ID" value="NZ_BAAAGS010000022.1"/>
</dbReference>
<accession>A0ABN1D4H6</accession>
<evidence type="ECO:0000313" key="2">
    <source>
        <dbReference type="EMBL" id="GAA0533684.1"/>
    </source>
</evidence>
<feature type="domain" description="HTH cro/C1-type" evidence="1">
    <location>
        <begin position="44"/>
        <end position="73"/>
    </location>
</feature>
<reference evidence="2 3" key="1">
    <citation type="journal article" date="2019" name="Int. J. Syst. Evol. Microbiol.">
        <title>The Global Catalogue of Microorganisms (GCM) 10K type strain sequencing project: providing services to taxonomists for standard genome sequencing and annotation.</title>
        <authorList>
            <consortium name="The Broad Institute Genomics Platform"/>
            <consortium name="The Broad Institute Genome Sequencing Center for Infectious Disease"/>
            <person name="Wu L."/>
            <person name="Ma J."/>
        </authorList>
    </citation>
    <scope>NUCLEOTIDE SEQUENCE [LARGE SCALE GENOMIC DNA]</scope>
    <source>
        <strain evidence="2 3">JCM 10303</strain>
    </source>
</reference>
<keyword evidence="3" id="KW-1185">Reference proteome</keyword>
<gene>
    <name evidence="2" type="ORF">GCM10009533_36030</name>
</gene>
<dbReference type="PROSITE" id="PS50943">
    <property type="entry name" value="HTH_CROC1"/>
    <property type="match status" value="1"/>
</dbReference>
<dbReference type="CDD" id="cd00093">
    <property type="entry name" value="HTH_XRE"/>
    <property type="match status" value="1"/>
</dbReference>
<dbReference type="EMBL" id="BAAAGS010000022">
    <property type="protein sequence ID" value="GAA0533684.1"/>
    <property type="molecule type" value="Genomic_DNA"/>
</dbReference>
<dbReference type="InterPro" id="IPR010982">
    <property type="entry name" value="Lambda_DNA-bd_dom_sf"/>
</dbReference>
<dbReference type="Gene3D" id="1.10.260.40">
    <property type="entry name" value="lambda repressor-like DNA-binding domains"/>
    <property type="match status" value="1"/>
</dbReference>
<name>A0ABN1D4H6_SACER</name>
<proteinExistence type="predicted"/>
<evidence type="ECO:0000313" key="3">
    <source>
        <dbReference type="Proteomes" id="UP001500729"/>
    </source>
</evidence>
<comment type="caution">
    <text evidence="2">The sequence shown here is derived from an EMBL/GenBank/DDBJ whole genome shotgun (WGS) entry which is preliminary data.</text>
</comment>
<sequence length="125" mass="13730">MGVRLREYRKARCWSQNIACKHLIAVADRQGLRIHSWGTLLGLLSEWERGVRVVSATYQELFAEVYGTTPEMLGIAGSWSRNHPVVTRADIDRGAPMTQVISSPKDPLIGGLSGAERIELEGAAA</sequence>
<protein>
    <recommendedName>
        <fullName evidence="1">HTH cro/C1-type domain-containing protein</fullName>
    </recommendedName>
</protein>
<organism evidence="2 3">
    <name type="scientific">Saccharopolyspora erythraea</name>
    <name type="common">Streptomyces erythraeus</name>
    <dbReference type="NCBI Taxonomy" id="1836"/>
    <lineage>
        <taxon>Bacteria</taxon>
        <taxon>Bacillati</taxon>
        <taxon>Actinomycetota</taxon>
        <taxon>Actinomycetes</taxon>
        <taxon>Pseudonocardiales</taxon>
        <taxon>Pseudonocardiaceae</taxon>
        <taxon>Saccharopolyspora</taxon>
    </lineage>
</organism>
<evidence type="ECO:0000259" key="1">
    <source>
        <dbReference type="PROSITE" id="PS50943"/>
    </source>
</evidence>
<dbReference type="Proteomes" id="UP001500729">
    <property type="component" value="Unassembled WGS sequence"/>
</dbReference>
<dbReference type="InterPro" id="IPR001387">
    <property type="entry name" value="Cro/C1-type_HTH"/>
</dbReference>